<evidence type="ECO:0000256" key="7">
    <source>
        <dbReference type="ARBA" id="ARBA00023267"/>
    </source>
</evidence>
<reference evidence="12" key="1">
    <citation type="journal article" date="2019" name="Int. J. Syst. Evol. Microbiol.">
        <title>The Global Catalogue of Microorganisms (GCM) 10K type strain sequencing project: providing services to taxonomists for standard genome sequencing and annotation.</title>
        <authorList>
            <consortium name="The Broad Institute Genomics Platform"/>
            <consortium name="The Broad Institute Genome Sequencing Center for Infectious Disease"/>
            <person name="Wu L."/>
            <person name="Ma J."/>
        </authorList>
    </citation>
    <scope>NUCLEOTIDE SEQUENCE [LARGE SCALE GENOMIC DNA]</scope>
    <source>
        <strain evidence="12">CGMCC 4.7132</strain>
    </source>
</reference>
<evidence type="ECO:0000256" key="5">
    <source>
        <dbReference type="ARBA" id="ARBA00023098"/>
    </source>
</evidence>
<dbReference type="PROSITE" id="PS50968">
    <property type="entry name" value="BIOTINYL_LIPOYL"/>
    <property type="match status" value="1"/>
</dbReference>
<keyword evidence="3 8" id="KW-0444">Lipid biosynthesis</keyword>
<comment type="function">
    <text evidence="8">This protein is a component of the acetyl coenzyme A carboxylase complex; first, biotin carboxylase catalyzes the carboxylation of the carrier protein and then the transcarboxylase transfers the carboxyl group to form malonyl-CoA.</text>
</comment>
<dbReference type="InterPro" id="IPR001249">
    <property type="entry name" value="AcCoA_biotinCC"/>
</dbReference>
<evidence type="ECO:0000313" key="11">
    <source>
        <dbReference type="EMBL" id="MFC4533218.1"/>
    </source>
</evidence>
<keyword evidence="7 8" id="KW-0092">Biotin</keyword>
<dbReference type="InterPro" id="IPR050709">
    <property type="entry name" value="Biotin_Carboxyl_Carrier/Decarb"/>
</dbReference>
<evidence type="ECO:0000259" key="10">
    <source>
        <dbReference type="PROSITE" id="PS50968"/>
    </source>
</evidence>
<comment type="pathway">
    <text evidence="1 8">Lipid metabolism; fatty acid biosynthesis.</text>
</comment>
<evidence type="ECO:0000256" key="1">
    <source>
        <dbReference type="ARBA" id="ARBA00005194"/>
    </source>
</evidence>
<gene>
    <name evidence="11" type="ORF">ACFO60_20795</name>
</gene>
<feature type="region of interest" description="Disordered" evidence="9">
    <location>
        <begin position="1"/>
        <end position="20"/>
    </location>
</feature>
<name>A0ABV9CJL7_9ACTN</name>
<keyword evidence="12" id="KW-1185">Reference proteome</keyword>
<dbReference type="InterPro" id="IPR001882">
    <property type="entry name" value="Biotin_BS"/>
</dbReference>
<dbReference type="PRINTS" id="PR01071">
    <property type="entry name" value="ACOABIOTINCC"/>
</dbReference>
<keyword evidence="4 8" id="KW-0276">Fatty acid metabolism</keyword>
<evidence type="ECO:0000256" key="3">
    <source>
        <dbReference type="ARBA" id="ARBA00022516"/>
    </source>
</evidence>
<evidence type="ECO:0000256" key="2">
    <source>
        <dbReference type="ARBA" id="ARBA00017562"/>
    </source>
</evidence>
<feature type="domain" description="Lipoyl-binding" evidence="10">
    <location>
        <begin position="110"/>
        <end position="186"/>
    </location>
</feature>
<evidence type="ECO:0000256" key="9">
    <source>
        <dbReference type="SAM" id="MobiDB-lite"/>
    </source>
</evidence>
<evidence type="ECO:0000313" key="12">
    <source>
        <dbReference type="Proteomes" id="UP001596004"/>
    </source>
</evidence>
<keyword evidence="6 8" id="KW-0275">Fatty acid biosynthesis</keyword>
<evidence type="ECO:0000256" key="8">
    <source>
        <dbReference type="RuleBase" id="RU364072"/>
    </source>
</evidence>
<dbReference type="RefSeq" id="WP_380842428.1">
    <property type="nucleotide sequence ID" value="NZ_JBHSFP010000014.1"/>
</dbReference>
<dbReference type="PROSITE" id="PS00188">
    <property type="entry name" value="BIOTIN"/>
    <property type="match status" value="1"/>
</dbReference>
<evidence type="ECO:0000256" key="6">
    <source>
        <dbReference type="ARBA" id="ARBA00023160"/>
    </source>
</evidence>
<dbReference type="PANTHER" id="PTHR45266">
    <property type="entry name" value="OXALOACETATE DECARBOXYLASE ALPHA CHAIN"/>
    <property type="match status" value="1"/>
</dbReference>
<feature type="compositionally biased region" description="Low complexity" evidence="9">
    <location>
        <begin position="70"/>
        <end position="84"/>
    </location>
</feature>
<dbReference type="Gene3D" id="2.40.50.100">
    <property type="match status" value="1"/>
</dbReference>
<dbReference type="InterPro" id="IPR011053">
    <property type="entry name" value="Single_hybrid_motif"/>
</dbReference>
<sequence>MSDPSTSGAPPEGPAAAPGDAGALATLCERLTGILDATRDRPVAHLRLAFAGAEVELAWAAEAPQGLPAALPPGAAAGPDGHAASLGHTPPDRSAVPAHAPADAPPGPPGHRITAPLVGTFYAAPAPGEKPFARVGDHVVAGQQLAVLEAMKLMNGIDADVTGVVAEICVDDGTPVEYGQSLFVITPETA</sequence>
<feature type="compositionally biased region" description="Low complexity" evidence="9">
    <location>
        <begin position="8"/>
        <end position="20"/>
    </location>
</feature>
<dbReference type="InterPro" id="IPR000089">
    <property type="entry name" value="Biotin_lipoyl"/>
</dbReference>
<protein>
    <recommendedName>
        <fullName evidence="2 8">Biotin carboxyl carrier protein of acetyl-CoA carboxylase</fullName>
    </recommendedName>
</protein>
<comment type="caution">
    <text evidence="11">The sequence shown here is derived from an EMBL/GenBank/DDBJ whole genome shotgun (WGS) entry which is preliminary data.</text>
</comment>
<dbReference type="EMBL" id="JBHSFP010000014">
    <property type="protein sequence ID" value="MFC4533218.1"/>
    <property type="molecule type" value="Genomic_DNA"/>
</dbReference>
<dbReference type="SUPFAM" id="SSF51230">
    <property type="entry name" value="Single hybrid motif"/>
    <property type="match status" value="1"/>
</dbReference>
<organism evidence="11 12">
    <name type="scientific">Sphaerisporangium dianthi</name>
    <dbReference type="NCBI Taxonomy" id="1436120"/>
    <lineage>
        <taxon>Bacteria</taxon>
        <taxon>Bacillati</taxon>
        <taxon>Actinomycetota</taxon>
        <taxon>Actinomycetes</taxon>
        <taxon>Streptosporangiales</taxon>
        <taxon>Streptosporangiaceae</taxon>
        <taxon>Sphaerisporangium</taxon>
    </lineage>
</organism>
<accession>A0ABV9CJL7</accession>
<keyword evidence="5 8" id="KW-0443">Lipid metabolism</keyword>
<evidence type="ECO:0000256" key="4">
    <source>
        <dbReference type="ARBA" id="ARBA00022832"/>
    </source>
</evidence>
<dbReference type="Proteomes" id="UP001596004">
    <property type="component" value="Unassembled WGS sequence"/>
</dbReference>
<feature type="region of interest" description="Disordered" evidence="9">
    <location>
        <begin position="70"/>
        <end position="113"/>
    </location>
</feature>
<dbReference type="Pfam" id="PF00364">
    <property type="entry name" value="Biotin_lipoyl"/>
    <property type="match status" value="1"/>
</dbReference>
<dbReference type="CDD" id="cd06850">
    <property type="entry name" value="biotinyl_domain"/>
    <property type="match status" value="1"/>
</dbReference>
<dbReference type="PANTHER" id="PTHR45266:SF3">
    <property type="entry name" value="OXALOACETATE DECARBOXYLASE ALPHA CHAIN"/>
    <property type="match status" value="1"/>
</dbReference>
<proteinExistence type="predicted"/>